<dbReference type="EMBL" id="GBXM01015715">
    <property type="protein sequence ID" value="JAH92862.1"/>
    <property type="molecule type" value="Transcribed_RNA"/>
</dbReference>
<reference evidence="2" key="2">
    <citation type="journal article" date="2015" name="Fish Shellfish Immunol.">
        <title>Early steps in the European eel (Anguilla anguilla)-Vibrio vulnificus interaction in the gills: Role of the RtxA13 toxin.</title>
        <authorList>
            <person name="Callol A."/>
            <person name="Pajuelo D."/>
            <person name="Ebbesson L."/>
            <person name="Teles M."/>
            <person name="MacKenzie S."/>
            <person name="Amaro C."/>
        </authorList>
    </citation>
    <scope>NUCLEOTIDE SEQUENCE</scope>
</reference>
<evidence type="ECO:0000313" key="2">
    <source>
        <dbReference type="EMBL" id="JAH92862.1"/>
    </source>
</evidence>
<protein>
    <submittedName>
        <fullName evidence="2">Uncharacterized protein</fullName>
    </submittedName>
</protein>
<reference evidence="2" key="1">
    <citation type="submission" date="2014-11" db="EMBL/GenBank/DDBJ databases">
        <authorList>
            <person name="Amaro Gonzalez C."/>
        </authorList>
    </citation>
    <scope>NUCLEOTIDE SEQUENCE</scope>
</reference>
<keyword evidence="1" id="KW-0472">Membrane</keyword>
<keyword evidence="1" id="KW-0812">Transmembrane</keyword>
<dbReference type="AlphaFoldDB" id="A0A0E9WR73"/>
<evidence type="ECO:0000256" key="1">
    <source>
        <dbReference type="SAM" id="Phobius"/>
    </source>
</evidence>
<keyword evidence="1" id="KW-1133">Transmembrane helix</keyword>
<accession>A0A0E9WR73</accession>
<proteinExistence type="predicted"/>
<feature type="transmembrane region" description="Helical" evidence="1">
    <location>
        <begin position="21"/>
        <end position="38"/>
    </location>
</feature>
<sequence>MYNKLRKKIFWAYKLQTKIYLIKYVFCILQIYIFLHSLDMNSEDFTTQSLSKAYLTNDLPRAKNGSFPLVFFD</sequence>
<organism evidence="2">
    <name type="scientific">Anguilla anguilla</name>
    <name type="common">European freshwater eel</name>
    <name type="synonym">Muraena anguilla</name>
    <dbReference type="NCBI Taxonomy" id="7936"/>
    <lineage>
        <taxon>Eukaryota</taxon>
        <taxon>Metazoa</taxon>
        <taxon>Chordata</taxon>
        <taxon>Craniata</taxon>
        <taxon>Vertebrata</taxon>
        <taxon>Euteleostomi</taxon>
        <taxon>Actinopterygii</taxon>
        <taxon>Neopterygii</taxon>
        <taxon>Teleostei</taxon>
        <taxon>Anguilliformes</taxon>
        <taxon>Anguillidae</taxon>
        <taxon>Anguilla</taxon>
    </lineage>
</organism>
<name>A0A0E9WR73_ANGAN</name>